<dbReference type="PANTHER" id="PTHR30471">
    <property type="entry name" value="DNA REPAIR PROTEIN RADC"/>
    <property type="match status" value="1"/>
</dbReference>
<sequence length="169" mass="18294">MNQTASNSSAFARDEEGNYQASRPVSADDVLELARNILAERVHRGTVISSPREAEQYISLRLAPREHEMFAILWLDNRHGVIAFEELFTGTIDGCSVHAREVVKRALANNAAACILAHNHPSGNPEPSAADQTITRRIKEALGLVDVRVLDHLIAAGGGVSSMAELGMV</sequence>
<dbReference type="OrthoDB" id="9804482at2"/>
<dbReference type="PANTHER" id="PTHR30471:SF3">
    <property type="entry name" value="UPF0758 PROTEIN YEES-RELATED"/>
    <property type="match status" value="1"/>
</dbReference>
<dbReference type="NCBIfam" id="TIGR00608">
    <property type="entry name" value="radc"/>
    <property type="match status" value="1"/>
</dbReference>
<dbReference type="GO" id="GO:0008237">
    <property type="term" value="F:metallopeptidase activity"/>
    <property type="evidence" value="ECO:0007669"/>
    <property type="project" value="UniProtKB-KW"/>
</dbReference>
<keyword evidence="1" id="KW-0645">Protease</keyword>
<dbReference type="Pfam" id="PF04002">
    <property type="entry name" value="RadC"/>
    <property type="match status" value="1"/>
</dbReference>
<dbReference type="GO" id="GO:0006508">
    <property type="term" value="P:proteolysis"/>
    <property type="evidence" value="ECO:0007669"/>
    <property type="project" value="UniProtKB-KW"/>
</dbReference>
<feature type="domain" description="MPN" evidence="7">
    <location>
        <begin position="47"/>
        <end position="169"/>
    </location>
</feature>
<feature type="region of interest" description="Disordered" evidence="6">
    <location>
        <begin position="1"/>
        <end position="23"/>
    </location>
</feature>
<dbReference type="CDD" id="cd08071">
    <property type="entry name" value="MPN_DUF2466"/>
    <property type="match status" value="1"/>
</dbReference>
<organism evidence="8 9">
    <name type="scientific">Acidihalobacter prosperus</name>
    <dbReference type="NCBI Taxonomy" id="160660"/>
    <lineage>
        <taxon>Bacteria</taxon>
        <taxon>Pseudomonadati</taxon>
        <taxon>Pseudomonadota</taxon>
        <taxon>Gammaproteobacteria</taxon>
        <taxon>Chromatiales</taxon>
        <taxon>Ectothiorhodospiraceae</taxon>
        <taxon>Acidihalobacter</taxon>
    </lineage>
</organism>
<dbReference type="InterPro" id="IPR001405">
    <property type="entry name" value="UPF0758"/>
</dbReference>
<evidence type="ECO:0000313" key="9">
    <source>
        <dbReference type="Proteomes" id="UP000029273"/>
    </source>
</evidence>
<dbReference type="AlphaFoldDB" id="A0A1A6C0Z0"/>
<dbReference type="EMBL" id="JQSG02000006">
    <property type="protein sequence ID" value="OBS08232.1"/>
    <property type="molecule type" value="Genomic_DNA"/>
</dbReference>
<dbReference type="Proteomes" id="UP000029273">
    <property type="component" value="Unassembled WGS sequence"/>
</dbReference>
<feature type="compositionally biased region" description="Polar residues" evidence="6">
    <location>
        <begin position="1"/>
        <end position="10"/>
    </location>
</feature>
<evidence type="ECO:0000259" key="7">
    <source>
        <dbReference type="PROSITE" id="PS50249"/>
    </source>
</evidence>
<comment type="caution">
    <text evidence="8">The sequence shown here is derived from an EMBL/GenBank/DDBJ whole genome shotgun (WGS) entry which is preliminary data.</text>
</comment>
<keyword evidence="5" id="KW-0482">Metalloprotease</keyword>
<dbReference type="Gene3D" id="3.40.140.10">
    <property type="entry name" value="Cytidine Deaminase, domain 2"/>
    <property type="match status" value="1"/>
</dbReference>
<dbReference type="PROSITE" id="PS50249">
    <property type="entry name" value="MPN"/>
    <property type="match status" value="1"/>
</dbReference>
<accession>A0A1A6C0Z0</accession>
<gene>
    <name evidence="8" type="ORF">Thpro_022482</name>
</gene>
<dbReference type="InterPro" id="IPR037518">
    <property type="entry name" value="MPN"/>
</dbReference>
<name>A0A1A6C0Z0_9GAMM</name>
<evidence type="ECO:0000256" key="5">
    <source>
        <dbReference type="ARBA" id="ARBA00023049"/>
    </source>
</evidence>
<evidence type="ECO:0000256" key="4">
    <source>
        <dbReference type="ARBA" id="ARBA00022833"/>
    </source>
</evidence>
<evidence type="ECO:0000256" key="1">
    <source>
        <dbReference type="ARBA" id="ARBA00022670"/>
    </source>
</evidence>
<evidence type="ECO:0000256" key="2">
    <source>
        <dbReference type="ARBA" id="ARBA00022723"/>
    </source>
</evidence>
<proteinExistence type="predicted"/>
<dbReference type="InterPro" id="IPR020891">
    <property type="entry name" value="UPF0758_CS"/>
</dbReference>
<evidence type="ECO:0000256" key="6">
    <source>
        <dbReference type="SAM" id="MobiDB-lite"/>
    </source>
</evidence>
<evidence type="ECO:0000256" key="3">
    <source>
        <dbReference type="ARBA" id="ARBA00022801"/>
    </source>
</evidence>
<keyword evidence="9" id="KW-1185">Reference proteome</keyword>
<dbReference type="PROSITE" id="PS01302">
    <property type="entry name" value="UPF0758"/>
    <property type="match status" value="1"/>
</dbReference>
<evidence type="ECO:0000313" key="8">
    <source>
        <dbReference type="EMBL" id="OBS08232.1"/>
    </source>
</evidence>
<keyword evidence="3" id="KW-0378">Hydrolase</keyword>
<dbReference type="GO" id="GO:0046872">
    <property type="term" value="F:metal ion binding"/>
    <property type="evidence" value="ECO:0007669"/>
    <property type="project" value="UniProtKB-KW"/>
</dbReference>
<protein>
    <recommendedName>
        <fullName evidence="7">MPN domain-containing protein</fullName>
    </recommendedName>
</protein>
<dbReference type="InterPro" id="IPR025657">
    <property type="entry name" value="RadC_JAB"/>
</dbReference>
<keyword evidence="2" id="KW-0479">Metal-binding</keyword>
<dbReference type="RefSeq" id="WP_038090085.1">
    <property type="nucleotide sequence ID" value="NZ_JQSG02000006.1"/>
</dbReference>
<reference evidence="8 9" key="1">
    <citation type="journal article" date="2014" name="Genome Announc.">
        <title>Draft Genome Sequence of the Iron-Oxidizing, Acidophilic, and Halotolerant 'Thiobacillus prosperus' Type Strain DSM 5130.</title>
        <authorList>
            <person name="Ossandon F.J."/>
            <person name="Cardenas J.P."/>
            <person name="Corbett M."/>
            <person name="Quatrini R."/>
            <person name="Holmes D.S."/>
            <person name="Watkin E."/>
        </authorList>
    </citation>
    <scope>NUCLEOTIDE SEQUENCE [LARGE SCALE GENOMIC DNA]</scope>
    <source>
        <strain evidence="8 9">DSM 5130</strain>
    </source>
</reference>
<keyword evidence="4" id="KW-0862">Zinc</keyword>